<keyword evidence="4 5" id="KW-0648">Protein biosynthesis</keyword>
<protein>
    <recommendedName>
        <fullName evidence="2 5">Elongation factor Ts</fullName>
        <shortName evidence="5">EF-Ts</shortName>
    </recommendedName>
</protein>
<gene>
    <name evidence="5 9" type="primary">tsf</name>
    <name evidence="9" type="ORF">A3C90_02920</name>
</gene>
<evidence type="ECO:0000313" key="10">
    <source>
        <dbReference type="Proteomes" id="UP000177457"/>
    </source>
</evidence>
<comment type="caution">
    <text evidence="9">The sequence shown here is derived from an EMBL/GenBank/DDBJ whole genome shotgun (WGS) entry which is preliminary data.</text>
</comment>
<dbReference type="CDD" id="cd14275">
    <property type="entry name" value="UBA_EF-Ts"/>
    <property type="match status" value="1"/>
</dbReference>
<dbReference type="InterPro" id="IPR001816">
    <property type="entry name" value="Transl_elong_EFTs/EF1B"/>
</dbReference>
<comment type="similarity">
    <text evidence="1 5 6">Belongs to the EF-Ts family.</text>
</comment>
<evidence type="ECO:0000259" key="8">
    <source>
        <dbReference type="Pfam" id="PF00889"/>
    </source>
</evidence>
<accession>A0A1F6MGG6</accession>
<dbReference type="Proteomes" id="UP000177457">
    <property type="component" value="Unassembled WGS sequence"/>
</dbReference>
<proteinExistence type="inferred from homology"/>
<dbReference type="STRING" id="1798683.A3C90_02920"/>
<dbReference type="PROSITE" id="PS01127">
    <property type="entry name" value="EF_TS_2"/>
    <property type="match status" value="1"/>
</dbReference>
<dbReference type="EMBL" id="MFQE01000041">
    <property type="protein sequence ID" value="OGH70724.1"/>
    <property type="molecule type" value="Genomic_DNA"/>
</dbReference>
<comment type="function">
    <text evidence="5 6">Associates with the EF-Tu.GDP complex and induces the exchange of GDP to GTP. It remains bound to the aminoacyl-tRNA.EF-Tu.GTP complex up to the GTP hydrolysis stage on the ribosome.</text>
</comment>
<evidence type="ECO:0000256" key="1">
    <source>
        <dbReference type="ARBA" id="ARBA00005532"/>
    </source>
</evidence>
<keyword evidence="5" id="KW-0963">Cytoplasm</keyword>
<dbReference type="FunFam" id="1.10.286.20:FF:000001">
    <property type="entry name" value="Elongation factor Ts"/>
    <property type="match status" value="1"/>
</dbReference>
<evidence type="ECO:0000256" key="2">
    <source>
        <dbReference type="ARBA" id="ARBA00016956"/>
    </source>
</evidence>
<dbReference type="PANTHER" id="PTHR11741">
    <property type="entry name" value="ELONGATION FACTOR TS"/>
    <property type="match status" value="1"/>
</dbReference>
<dbReference type="PROSITE" id="PS01126">
    <property type="entry name" value="EF_TS_1"/>
    <property type="match status" value="1"/>
</dbReference>
<reference evidence="9 10" key="1">
    <citation type="journal article" date="2016" name="Nat. Commun.">
        <title>Thousands of microbial genomes shed light on interconnected biogeochemical processes in an aquifer system.</title>
        <authorList>
            <person name="Anantharaman K."/>
            <person name="Brown C.T."/>
            <person name="Hug L.A."/>
            <person name="Sharon I."/>
            <person name="Castelle C.J."/>
            <person name="Probst A.J."/>
            <person name="Thomas B.C."/>
            <person name="Singh A."/>
            <person name="Wilkins M.J."/>
            <person name="Karaoz U."/>
            <person name="Brodie E.L."/>
            <person name="Williams K.H."/>
            <person name="Hubbard S.S."/>
            <person name="Banfield J.F."/>
        </authorList>
    </citation>
    <scope>NUCLEOTIDE SEQUENCE [LARGE SCALE GENOMIC DNA]</scope>
</reference>
<organism evidence="9 10">
    <name type="scientific">Candidatus Magasanikbacteria bacterium RIFCSPHIGHO2_02_FULL_51_14</name>
    <dbReference type="NCBI Taxonomy" id="1798683"/>
    <lineage>
        <taxon>Bacteria</taxon>
        <taxon>Candidatus Magasanikiibacteriota</taxon>
    </lineage>
</organism>
<name>A0A1F6MGG6_9BACT</name>
<dbReference type="SUPFAM" id="SSF54713">
    <property type="entry name" value="Elongation factor Ts (EF-Ts), dimerisation domain"/>
    <property type="match status" value="1"/>
</dbReference>
<keyword evidence="3 5" id="KW-0251">Elongation factor</keyword>
<dbReference type="Gene3D" id="1.10.8.10">
    <property type="entry name" value="DNA helicase RuvA subunit, C-terminal domain"/>
    <property type="match status" value="1"/>
</dbReference>
<dbReference type="HAMAP" id="MF_00050">
    <property type="entry name" value="EF_Ts"/>
    <property type="match status" value="1"/>
</dbReference>
<dbReference type="Gene3D" id="1.10.286.20">
    <property type="match status" value="1"/>
</dbReference>
<dbReference type="AlphaFoldDB" id="A0A1F6MGG6"/>
<sequence length="216" mass="23465">MTITPQTIATLRAQTGAGMLECKQALEEAGGVMEKAIEILRKKGVTKAAKRAGKIAAEGTVMSYIHGGGKVGVLVEVNCETDFVARTDAFQALAKDIALHIAASSPLYVSREQIPAELVEKEKNIAREQMLAEGKPAEVIEKIVDGKLQKYFSDVCLLEQPFVKDEEKTIAELLAGKTAEMGEKITVRRFARFELGEGIEREKKDFAAEVAEQLGA</sequence>
<evidence type="ECO:0000313" key="9">
    <source>
        <dbReference type="EMBL" id="OGH70724.1"/>
    </source>
</evidence>
<evidence type="ECO:0000256" key="7">
    <source>
        <dbReference type="RuleBase" id="RU000643"/>
    </source>
</evidence>
<evidence type="ECO:0000256" key="3">
    <source>
        <dbReference type="ARBA" id="ARBA00022768"/>
    </source>
</evidence>
<feature type="region of interest" description="Involved in Mg(2+) ion dislocation from EF-Tu" evidence="5">
    <location>
        <begin position="81"/>
        <end position="84"/>
    </location>
</feature>
<dbReference type="InterPro" id="IPR036402">
    <property type="entry name" value="EF-Ts_dimer_sf"/>
</dbReference>
<dbReference type="GO" id="GO:0003746">
    <property type="term" value="F:translation elongation factor activity"/>
    <property type="evidence" value="ECO:0007669"/>
    <property type="project" value="UniProtKB-UniRule"/>
</dbReference>
<dbReference type="InterPro" id="IPR018101">
    <property type="entry name" value="Transl_elong_Ts_CS"/>
</dbReference>
<dbReference type="InterPro" id="IPR009060">
    <property type="entry name" value="UBA-like_sf"/>
</dbReference>
<comment type="subcellular location">
    <subcellularLocation>
        <location evidence="5 7">Cytoplasm</location>
    </subcellularLocation>
</comment>
<evidence type="ECO:0000256" key="6">
    <source>
        <dbReference type="RuleBase" id="RU000642"/>
    </source>
</evidence>
<dbReference type="FunFam" id="1.10.8.10:FF:000001">
    <property type="entry name" value="Elongation factor Ts"/>
    <property type="match status" value="1"/>
</dbReference>
<dbReference type="PANTHER" id="PTHR11741:SF0">
    <property type="entry name" value="ELONGATION FACTOR TS, MITOCHONDRIAL"/>
    <property type="match status" value="1"/>
</dbReference>
<dbReference type="NCBIfam" id="TIGR00116">
    <property type="entry name" value="tsf"/>
    <property type="match status" value="2"/>
</dbReference>
<evidence type="ECO:0000256" key="4">
    <source>
        <dbReference type="ARBA" id="ARBA00022917"/>
    </source>
</evidence>
<feature type="domain" description="Translation elongation factor EFTs/EF1B dimerisation" evidence="8">
    <location>
        <begin position="32"/>
        <end position="197"/>
    </location>
</feature>
<dbReference type="SUPFAM" id="SSF46934">
    <property type="entry name" value="UBA-like"/>
    <property type="match status" value="1"/>
</dbReference>
<dbReference type="Pfam" id="PF00889">
    <property type="entry name" value="EF_TS"/>
    <property type="match status" value="1"/>
</dbReference>
<dbReference type="Gene3D" id="3.30.479.20">
    <property type="entry name" value="Elongation factor Ts, dimerisation domain"/>
    <property type="match status" value="1"/>
</dbReference>
<evidence type="ECO:0000256" key="5">
    <source>
        <dbReference type="HAMAP-Rule" id="MF_00050"/>
    </source>
</evidence>
<dbReference type="InterPro" id="IPR014039">
    <property type="entry name" value="Transl_elong_EFTs/EF1B_dimer"/>
</dbReference>
<dbReference type="GO" id="GO:0005737">
    <property type="term" value="C:cytoplasm"/>
    <property type="evidence" value="ECO:0007669"/>
    <property type="project" value="UniProtKB-SubCell"/>
</dbReference>